<reference evidence="3" key="1">
    <citation type="journal article" date="2010" name="Science">
        <title>Signatures of adaptation to obligate biotrophy in the Hyaloperonospora arabidopsidis genome.</title>
        <authorList>
            <person name="Baxter L."/>
            <person name="Tripathy S."/>
            <person name="Ishaque N."/>
            <person name="Boot N."/>
            <person name="Cabral A."/>
            <person name="Kemen E."/>
            <person name="Thines M."/>
            <person name="Ah-Fong A."/>
            <person name="Anderson R."/>
            <person name="Badejoko W."/>
            <person name="Bittner-Eddy P."/>
            <person name="Boore J.L."/>
            <person name="Chibucos M.C."/>
            <person name="Coates M."/>
            <person name="Dehal P."/>
            <person name="Delehaunty K."/>
            <person name="Dong S."/>
            <person name="Downton P."/>
            <person name="Dumas B."/>
            <person name="Fabro G."/>
            <person name="Fronick C."/>
            <person name="Fuerstenberg S.I."/>
            <person name="Fulton L."/>
            <person name="Gaulin E."/>
            <person name="Govers F."/>
            <person name="Hughes L."/>
            <person name="Humphray S."/>
            <person name="Jiang R.H."/>
            <person name="Judelson H."/>
            <person name="Kamoun S."/>
            <person name="Kyung K."/>
            <person name="Meijer H."/>
            <person name="Minx P."/>
            <person name="Morris P."/>
            <person name="Nelson J."/>
            <person name="Phuntumart V."/>
            <person name="Qutob D."/>
            <person name="Rehmany A."/>
            <person name="Rougon-Cardoso A."/>
            <person name="Ryden P."/>
            <person name="Torto-Alalibo T."/>
            <person name="Studholme D."/>
            <person name="Wang Y."/>
            <person name="Win J."/>
            <person name="Wood J."/>
            <person name="Clifton S.W."/>
            <person name="Rogers J."/>
            <person name="Van den Ackerveken G."/>
            <person name="Jones J.D."/>
            <person name="McDowell J.M."/>
            <person name="Beynon J."/>
            <person name="Tyler B.M."/>
        </authorList>
    </citation>
    <scope>NUCLEOTIDE SEQUENCE [LARGE SCALE GENOMIC DNA]</scope>
    <source>
        <strain evidence="3">Emoy2</strain>
    </source>
</reference>
<dbReference type="InParanoid" id="M4BMK5"/>
<dbReference type="Proteomes" id="UP000011713">
    <property type="component" value="Unassembled WGS sequence"/>
</dbReference>
<dbReference type="EnsemblProtists" id="HpaT807642">
    <property type="protein sequence ID" value="HpaP807642"/>
    <property type="gene ID" value="HpaG807642"/>
</dbReference>
<evidence type="ECO:0000313" key="2">
    <source>
        <dbReference type="EnsemblProtists" id="HpaP807642"/>
    </source>
</evidence>
<protein>
    <submittedName>
        <fullName evidence="2">Uncharacterized protein</fullName>
    </submittedName>
</protein>
<dbReference type="EMBL" id="JH598426">
    <property type="status" value="NOT_ANNOTATED_CDS"/>
    <property type="molecule type" value="Genomic_DNA"/>
</dbReference>
<dbReference type="VEuPathDB" id="FungiDB:HpaG807642"/>
<dbReference type="HOGENOM" id="CLU_3036501_0_0_1"/>
<proteinExistence type="predicted"/>
<keyword evidence="3" id="KW-1185">Reference proteome</keyword>
<evidence type="ECO:0000256" key="1">
    <source>
        <dbReference type="SAM" id="MobiDB-lite"/>
    </source>
</evidence>
<feature type="region of interest" description="Disordered" evidence="1">
    <location>
        <begin position="1"/>
        <end position="25"/>
    </location>
</feature>
<dbReference type="AlphaFoldDB" id="M4BMK5"/>
<name>M4BMK5_HYAAE</name>
<reference evidence="2" key="2">
    <citation type="submission" date="2015-06" db="UniProtKB">
        <authorList>
            <consortium name="EnsemblProtists"/>
        </authorList>
    </citation>
    <scope>IDENTIFICATION</scope>
    <source>
        <strain evidence="2">Emoy2</strain>
    </source>
</reference>
<accession>M4BMK5</accession>
<organism evidence="2 3">
    <name type="scientific">Hyaloperonospora arabidopsidis (strain Emoy2)</name>
    <name type="common">Downy mildew agent</name>
    <name type="synonym">Peronospora arabidopsidis</name>
    <dbReference type="NCBI Taxonomy" id="559515"/>
    <lineage>
        <taxon>Eukaryota</taxon>
        <taxon>Sar</taxon>
        <taxon>Stramenopiles</taxon>
        <taxon>Oomycota</taxon>
        <taxon>Peronosporomycetes</taxon>
        <taxon>Peronosporales</taxon>
        <taxon>Peronosporaceae</taxon>
        <taxon>Hyaloperonospora</taxon>
    </lineage>
</organism>
<sequence>MNATVALELTKTRDSQENGKHHDNRVDEERNYAICDLLKVADLPDLQVFFHRLRG</sequence>
<feature type="compositionally biased region" description="Basic and acidic residues" evidence="1">
    <location>
        <begin position="10"/>
        <end position="25"/>
    </location>
</feature>
<evidence type="ECO:0000313" key="3">
    <source>
        <dbReference type="Proteomes" id="UP000011713"/>
    </source>
</evidence>